<evidence type="ECO:0000313" key="4">
    <source>
        <dbReference type="Proteomes" id="UP000067320"/>
    </source>
</evidence>
<dbReference type="AlphaFoldDB" id="K7ZZS2"/>
<accession>K7ZZS2</accession>
<dbReference type="RefSeq" id="WP_007668845.1">
    <property type="nucleotide sequence ID" value="NZ_CAKW01000049.1"/>
</dbReference>
<keyword evidence="4" id="KW-1185">Reference proteome</keyword>
<evidence type="ECO:0000313" key="3">
    <source>
        <dbReference type="Proteomes" id="UP000009340"/>
    </source>
</evidence>
<reference evidence="4" key="2">
    <citation type="submission" date="2015-09" db="EMBL/GenBank/DDBJ databases">
        <title>Cronobacter genome sequencing and assembly.</title>
        <authorList>
            <person name="Descombes P."/>
            <person name="Baert L."/>
            <person name="Ngom-Bru C."/>
            <person name="Barretto C."/>
        </authorList>
    </citation>
    <scope>NUCLEOTIDE SEQUENCE [LARGE SCALE GENOMIC DNA]</scope>
    <source>
        <strain evidence="4">LMG 26250</strain>
    </source>
</reference>
<dbReference type="Proteomes" id="UP000009340">
    <property type="component" value="Unassembled WGS sequence"/>
</dbReference>
<dbReference type="EMBL" id="CAKW01000049">
    <property type="protein sequence ID" value="CCJ71845.1"/>
    <property type="molecule type" value="Genomic_DNA"/>
</dbReference>
<reference evidence="1 4" key="3">
    <citation type="journal article" date="2016" name="Genome Announc.">
        <title>Fully Closed Genome Sequences of Five Type Strains of the Genus Cronobacter and One Cronobacter sakazakii Strain.</title>
        <authorList>
            <person name="Moine D."/>
            <person name="Kassam M."/>
            <person name="Baert L."/>
            <person name="Tang Y."/>
            <person name="Barretto C."/>
            <person name="Ngom Bru C."/>
            <person name="Klijn A."/>
            <person name="Descombes P."/>
        </authorList>
    </citation>
    <scope>NUCLEOTIDE SEQUENCE [LARGE SCALE GENOMIC DNA]</scope>
    <source>
        <strain evidence="1 4">LMG 26250</strain>
    </source>
</reference>
<dbReference type="KEGG" id="ccon:AFK62_13950"/>
<name>K7ZZS2_9ENTR</name>
<dbReference type="OrthoDB" id="6607725at2"/>
<dbReference type="Proteomes" id="UP000067320">
    <property type="component" value="Chromosome"/>
</dbReference>
<dbReference type="EMBL" id="CP012264">
    <property type="protein sequence ID" value="ALB63537.1"/>
    <property type="molecule type" value="Genomic_DNA"/>
</dbReference>
<reference evidence="2" key="1">
    <citation type="submission" date="2012-07" db="EMBL/GenBank/DDBJ databases">
        <authorList>
            <person name="Cummings C."/>
        </authorList>
    </citation>
    <scope>NUCLEOTIDE SEQUENCE</scope>
    <source>
        <strain evidence="2">1330</strain>
    </source>
</reference>
<gene>
    <name evidence="1" type="ORF">AFK62_13950</name>
    <name evidence="2" type="ORF">BN137_1191</name>
</gene>
<sequence>MTASEAIKHYLLEHPSFTTEQIVNAYGVSLQSVQHAARRMEMNGELVAVRDWRRLIYSLPGDNTGESVNVIFDECRLSGAMRRVLCVYGAIPASSAFNARSA</sequence>
<organism evidence="2 3">
    <name type="scientific">Cronobacter condimenti 1330</name>
    <dbReference type="NCBI Taxonomy" id="1073999"/>
    <lineage>
        <taxon>Bacteria</taxon>
        <taxon>Pseudomonadati</taxon>
        <taxon>Pseudomonadota</taxon>
        <taxon>Gammaproteobacteria</taxon>
        <taxon>Enterobacterales</taxon>
        <taxon>Enterobacteriaceae</taxon>
        <taxon>Cronobacter</taxon>
    </lineage>
</organism>
<evidence type="ECO:0000313" key="2">
    <source>
        <dbReference type="EMBL" id="CCJ71845.1"/>
    </source>
</evidence>
<proteinExistence type="predicted"/>
<dbReference type="InterPro" id="IPR036390">
    <property type="entry name" value="WH_DNA-bd_sf"/>
</dbReference>
<evidence type="ECO:0000313" key="1">
    <source>
        <dbReference type="EMBL" id="ALB63537.1"/>
    </source>
</evidence>
<dbReference type="STRING" id="1073999.AFK62_13950"/>
<dbReference type="PATRIC" id="fig|1073999.7.peg.2927"/>
<dbReference type="SUPFAM" id="SSF46785">
    <property type="entry name" value="Winged helix' DNA-binding domain"/>
    <property type="match status" value="1"/>
</dbReference>
<protein>
    <submittedName>
        <fullName evidence="2">Uncharacterized protein</fullName>
    </submittedName>
</protein>
<dbReference type="eggNOG" id="ENOG50334U5">
    <property type="taxonomic scope" value="Bacteria"/>
</dbReference>